<keyword evidence="4 8" id="KW-0028">Amino-acid biosynthesis</keyword>
<evidence type="ECO:0000256" key="2">
    <source>
        <dbReference type="ARBA" id="ARBA00010219"/>
    </source>
</evidence>
<comment type="pathway">
    <text evidence="1 8">Amino-acid biosynthesis; L-lysine biosynthesis via DAP pathway; DL-2,6-diaminopimelate from LL-2,6-diaminopimelate: step 1/1.</text>
</comment>
<dbReference type="InterPro" id="IPR001653">
    <property type="entry name" value="DAP_epimerase_DapF"/>
</dbReference>
<gene>
    <name evidence="8 10" type="primary">dapF</name>
    <name evidence="10" type="ORF">ACFOUO_06670</name>
</gene>
<feature type="binding site" evidence="8">
    <location>
        <position position="62"/>
    </location>
    <ligand>
        <name>substrate</name>
    </ligand>
</feature>
<feature type="binding site" evidence="8">
    <location>
        <position position="163"/>
    </location>
    <ligand>
        <name>substrate</name>
    </ligand>
</feature>
<evidence type="ECO:0000256" key="5">
    <source>
        <dbReference type="ARBA" id="ARBA00023154"/>
    </source>
</evidence>
<name>A0ABV8JFC4_9BACL</name>
<evidence type="ECO:0000256" key="9">
    <source>
        <dbReference type="PROSITE-ProRule" id="PRU10125"/>
    </source>
</evidence>
<comment type="similarity">
    <text evidence="2 8">Belongs to the diaminopimelate epimerase family.</text>
</comment>
<feature type="binding site" evidence="8">
    <location>
        <position position="196"/>
    </location>
    <ligand>
        <name>substrate</name>
    </ligand>
</feature>
<feature type="binding site" evidence="8">
    <location>
        <begin position="224"/>
        <end position="225"/>
    </location>
    <ligand>
        <name>substrate</name>
    </ligand>
</feature>
<organism evidence="10 11">
    <name type="scientific">Salinithrix halophila</name>
    <dbReference type="NCBI Taxonomy" id="1485204"/>
    <lineage>
        <taxon>Bacteria</taxon>
        <taxon>Bacillati</taxon>
        <taxon>Bacillota</taxon>
        <taxon>Bacilli</taxon>
        <taxon>Bacillales</taxon>
        <taxon>Thermoactinomycetaceae</taxon>
        <taxon>Salinithrix</taxon>
    </lineage>
</organism>
<dbReference type="Proteomes" id="UP001595843">
    <property type="component" value="Unassembled WGS sequence"/>
</dbReference>
<feature type="site" description="Could be important to modulate the pK values of the two catalytic cysteine residues" evidence="8">
    <location>
        <position position="165"/>
    </location>
</feature>
<dbReference type="NCBIfam" id="TIGR00652">
    <property type="entry name" value="DapF"/>
    <property type="match status" value="1"/>
</dbReference>
<feature type="active site" description="Proton acceptor" evidence="8">
    <location>
        <position position="223"/>
    </location>
</feature>
<dbReference type="InterPro" id="IPR018510">
    <property type="entry name" value="DAP_epimerase_AS"/>
</dbReference>
<feature type="binding site" evidence="8">
    <location>
        <begin position="72"/>
        <end position="73"/>
    </location>
    <ligand>
        <name>substrate</name>
    </ligand>
</feature>
<evidence type="ECO:0000313" key="10">
    <source>
        <dbReference type="EMBL" id="MFC4076492.1"/>
    </source>
</evidence>
<dbReference type="PANTHER" id="PTHR31689">
    <property type="entry name" value="DIAMINOPIMELATE EPIMERASE, CHLOROPLASTIC"/>
    <property type="match status" value="1"/>
</dbReference>
<comment type="subcellular location">
    <subcellularLocation>
        <location evidence="8">Cytoplasm</location>
    </subcellularLocation>
</comment>
<feature type="binding site" evidence="8">
    <location>
        <begin position="214"/>
        <end position="215"/>
    </location>
    <ligand>
        <name>substrate</name>
    </ligand>
</feature>
<protein>
    <recommendedName>
        <fullName evidence="3 8">Diaminopimelate epimerase</fullName>
        <shortName evidence="8">DAP epimerase</shortName>
        <ecNumber evidence="3 8">5.1.1.7</ecNumber>
    </recommendedName>
    <alternativeName>
        <fullName evidence="8">PLP-independent amino acid racemase</fullName>
    </alternativeName>
</protein>
<feature type="binding site" evidence="8">
    <location>
        <position position="11"/>
    </location>
    <ligand>
        <name>substrate</name>
    </ligand>
</feature>
<feature type="site" description="Could be important to modulate the pK values of the two catalytic cysteine residues" evidence="8">
    <location>
        <position position="214"/>
    </location>
</feature>
<keyword evidence="11" id="KW-1185">Reference proteome</keyword>
<keyword evidence="6 8" id="KW-0413">Isomerase</keyword>
<dbReference type="RefSeq" id="WP_380703485.1">
    <property type="nucleotide sequence ID" value="NZ_JBHSAP010000009.1"/>
</dbReference>
<dbReference type="PROSITE" id="PS01326">
    <property type="entry name" value="DAP_EPIMERASE"/>
    <property type="match status" value="1"/>
</dbReference>
<evidence type="ECO:0000256" key="3">
    <source>
        <dbReference type="ARBA" id="ARBA00013080"/>
    </source>
</evidence>
<dbReference type="EMBL" id="JBHSAP010000009">
    <property type="protein sequence ID" value="MFC4076492.1"/>
    <property type="molecule type" value="Genomic_DNA"/>
</dbReference>
<comment type="catalytic activity">
    <reaction evidence="7 8">
        <text>(2S,6S)-2,6-diaminopimelate = meso-2,6-diaminopimelate</text>
        <dbReference type="Rhea" id="RHEA:15393"/>
        <dbReference type="ChEBI" id="CHEBI:57609"/>
        <dbReference type="ChEBI" id="CHEBI:57791"/>
        <dbReference type="EC" id="5.1.1.7"/>
    </reaction>
</comment>
<evidence type="ECO:0000256" key="4">
    <source>
        <dbReference type="ARBA" id="ARBA00022605"/>
    </source>
</evidence>
<evidence type="ECO:0000256" key="7">
    <source>
        <dbReference type="ARBA" id="ARBA00051712"/>
    </source>
</evidence>
<comment type="caution">
    <text evidence="8">Lacks conserved residue(s) required for the propagation of feature annotation.</text>
</comment>
<dbReference type="EC" id="5.1.1.7" evidence="3 8"/>
<sequence length="280" mass="30944">MKFTKMHGLGNDFVIIAGETRLPVEAGKLARNICDRHTGIGADGLVYILPSAIADFRMRILNADGSEAEQCGNAVRCVALYYYERISGARQALTVETQAGVQRVWLEGDGMDRLVRVDMGRPVLASKDIPAAVEGETVVDRTLQVNNRGEERAYTFTAVSMGNPHAVIEVEDARGYPLEQWGPLVETHPYFPNKTNVEFITIRSRDEMDMRVWERGVGQTMACGTGACAALVASVLRGRADRRALVHLKGGDLLIEWNEEDGRVYMTGPAVTVFEGEWNR</sequence>
<comment type="subunit">
    <text evidence="8">Homodimer.</text>
</comment>
<feature type="active site" evidence="9">
    <location>
        <position position="71"/>
    </location>
</feature>
<comment type="caution">
    <text evidence="10">The sequence shown here is derived from an EMBL/GenBank/DDBJ whole genome shotgun (WGS) entry which is preliminary data.</text>
</comment>
<dbReference type="SUPFAM" id="SSF54506">
    <property type="entry name" value="Diaminopimelate epimerase-like"/>
    <property type="match status" value="2"/>
</dbReference>
<comment type="function">
    <text evidence="8">Catalyzes the stereoinversion of LL-2,6-diaminopimelate (L,L-DAP) to meso-diaminopimelate (meso-DAP), a precursor of L-lysine and an essential component of the bacterial peptidoglycan.</text>
</comment>
<evidence type="ECO:0000313" key="11">
    <source>
        <dbReference type="Proteomes" id="UP001595843"/>
    </source>
</evidence>
<dbReference type="Pfam" id="PF01678">
    <property type="entry name" value="DAP_epimerase"/>
    <property type="match status" value="2"/>
</dbReference>
<proteinExistence type="inferred from homology"/>
<evidence type="ECO:0000256" key="1">
    <source>
        <dbReference type="ARBA" id="ARBA00005196"/>
    </source>
</evidence>
<dbReference type="Gene3D" id="3.10.310.10">
    <property type="entry name" value="Diaminopimelate Epimerase, Chain A, domain 1"/>
    <property type="match status" value="2"/>
</dbReference>
<evidence type="ECO:0000256" key="8">
    <source>
        <dbReference type="HAMAP-Rule" id="MF_00197"/>
    </source>
</evidence>
<reference evidence="11" key="1">
    <citation type="journal article" date="2019" name="Int. J. Syst. Evol. Microbiol.">
        <title>The Global Catalogue of Microorganisms (GCM) 10K type strain sequencing project: providing services to taxonomists for standard genome sequencing and annotation.</title>
        <authorList>
            <consortium name="The Broad Institute Genomics Platform"/>
            <consortium name="The Broad Institute Genome Sequencing Center for Infectious Disease"/>
            <person name="Wu L."/>
            <person name="Ma J."/>
        </authorList>
    </citation>
    <scope>NUCLEOTIDE SEQUENCE [LARGE SCALE GENOMIC DNA]</scope>
    <source>
        <strain evidence="11">IBRC-M 10813</strain>
    </source>
</reference>
<accession>A0ABV8JFC4</accession>
<evidence type="ECO:0000256" key="6">
    <source>
        <dbReference type="ARBA" id="ARBA00023235"/>
    </source>
</evidence>
<dbReference type="PANTHER" id="PTHR31689:SF0">
    <property type="entry name" value="DIAMINOPIMELATE EPIMERASE"/>
    <property type="match status" value="1"/>
</dbReference>
<dbReference type="HAMAP" id="MF_00197">
    <property type="entry name" value="DAP_epimerase"/>
    <property type="match status" value="1"/>
</dbReference>
<feature type="active site" description="Proton donor" evidence="8">
    <location>
        <position position="71"/>
    </location>
</feature>
<keyword evidence="5 8" id="KW-0457">Lysine biosynthesis</keyword>
<keyword evidence="8" id="KW-0963">Cytoplasm</keyword>
<dbReference type="GO" id="GO:0008837">
    <property type="term" value="F:diaminopimelate epimerase activity"/>
    <property type="evidence" value="ECO:0007669"/>
    <property type="project" value="UniProtKB-EC"/>
</dbReference>